<dbReference type="Proteomes" id="UP000502260">
    <property type="component" value="Chromosome"/>
</dbReference>
<proteinExistence type="predicted"/>
<evidence type="ECO:0000256" key="1">
    <source>
        <dbReference type="SAM" id="SignalP"/>
    </source>
</evidence>
<feature type="signal peptide" evidence="1">
    <location>
        <begin position="1"/>
        <end position="23"/>
    </location>
</feature>
<evidence type="ECO:0000313" key="3">
    <source>
        <dbReference type="Proteomes" id="UP000502260"/>
    </source>
</evidence>
<protein>
    <submittedName>
        <fullName evidence="2">Uncharacterized protein</fullName>
    </submittedName>
</protein>
<name>A0A6F8V872_9PROT</name>
<evidence type="ECO:0000313" key="2">
    <source>
        <dbReference type="EMBL" id="BCB25317.1"/>
    </source>
</evidence>
<gene>
    <name evidence="2" type="ORF">SKTS_02030</name>
</gene>
<accession>A0A6F8V872</accession>
<reference evidence="3" key="1">
    <citation type="submission" date="2020-03" db="EMBL/GenBank/DDBJ databases">
        <title>Complete genome sequence of sulfur-oxidizing bacterium skT11.</title>
        <authorList>
            <person name="Kanda M."/>
            <person name="Kojima H."/>
            <person name="Fukui M."/>
        </authorList>
    </citation>
    <scope>NUCLEOTIDE SEQUENCE [LARGE SCALE GENOMIC DNA]</scope>
    <source>
        <strain evidence="3">skT11</strain>
    </source>
</reference>
<dbReference type="EMBL" id="AP022853">
    <property type="protein sequence ID" value="BCB25317.1"/>
    <property type="molecule type" value="Genomic_DNA"/>
</dbReference>
<dbReference type="KEGG" id="slac:SKTS_02030"/>
<keyword evidence="3" id="KW-1185">Reference proteome</keyword>
<dbReference type="AlphaFoldDB" id="A0A6F8V872"/>
<keyword evidence="1" id="KW-0732">Signal</keyword>
<dbReference type="RefSeq" id="WP_173059056.1">
    <property type="nucleotide sequence ID" value="NZ_AP022853.1"/>
</dbReference>
<feature type="chain" id="PRO_5026355222" evidence="1">
    <location>
        <begin position="24"/>
        <end position="340"/>
    </location>
</feature>
<organism evidence="2 3">
    <name type="scientific">Sulfurimicrobium lacus</name>
    <dbReference type="NCBI Taxonomy" id="2715678"/>
    <lineage>
        <taxon>Bacteria</taxon>
        <taxon>Pseudomonadati</taxon>
        <taxon>Pseudomonadota</taxon>
        <taxon>Betaproteobacteria</taxon>
        <taxon>Nitrosomonadales</taxon>
        <taxon>Sulfuricellaceae</taxon>
        <taxon>Sulfurimicrobium</taxon>
    </lineage>
</organism>
<dbReference type="SUPFAM" id="SSF56935">
    <property type="entry name" value="Porins"/>
    <property type="match status" value="1"/>
</dbReference>
<sequence>MRHKLLALLLFQLGLAASPAGHAEEYHLGQGLVIGDFLLSGYANLVAEAPRGGVAKGSIDDFSLFVSGRVNRWINPFLESEISSLTVVQQGDGPRSNGHVILERFYNDAHISESDSLRIGKMLAPVGDWNLVHAAPLVPTVTRPLTTFHGFSEYTNGLSWLHENPRGDGPDWQLYWQPSSEWHERPASVTRHHFRDVWGAHINWPLGFVDKVGASFQHGELVETGETYRVFGVNLRKTFGKLLLESEATTSTWSGTAPRAHDRESGAYVLADYAFTPRWHGIVEGEYFQDHQVERSSRNTLLGIAYKPESNLVWKLEYVHQMGVSPDIPSGWFASFSTLF</sequence>